<dbReference type="Proteomes" id="UP000030669">
    <property type="component" value="Unassembled WGS sequence"/>
</dbReference>
<dbReference type="EMBL" id="KB469312">
    <property type="protein sequence ID" value="EPQ51130.1"/>
    <property type="molecule type" value="Genomic_DNA"/>
</dbReference>
<sequence length="332" mass="36691">MLKRIESPLGHLRSPASPWKAQVASSPGDGPEFPTEQSQTLHVESSSLTRQASLYDPSPPYEALQQQSIADAGYNPPSAPQRVYHNDHGQLDQLLQGEGPLTFPRPISTQPKEYAASSTYDTGSSSGNRSYRDPSTPSVVKERGFQLCSILKFLGDSANVLDPPPPCFDRPVPPSIPDQDFPNMTVQSASYDVEDGFPRLLPACVLQPHPFFTHDIPEEAWFRFLADLKSAGRLTVKDTLSLGLPLLAHPKMKAVPAKQLDAKHQAIGHYVESWNTYFFRPRKMEVALLQGDQIINGTKGDSSSIHTEARDLKSAQIPHWAVKKKWTKTCLA</sequence>
<name>S7RA45_GLOTA</name>
<organism evidence="2 3">
    <name type="scientific">Gloeophyllum trabeum (strain ATCC 11539 / FP-39264 / Madison 617)</name>
    <name type="common">Brown rot fungus</name>
    <dbReference type="NCBI Taxonomy" id="670483"/>
    <lineage>
        <taxon>Eukaryota</taxon>
        <taxon>Fungi</taxon>
        <taxon>Dikarya</taxon>
        <taxon>Basidiomycota</taxon>
        <taxon>Agaricomycotina</taxon>
        <taxon>Agaricomycetes</taxon>
        <taxon>Gloeophyllales</taxon>
        <taxon>Gloeophyllaceae</taxon>
        <taxon>Gloeophyllum</taxon>
    </lineage>
</organism>
<evidence type="ECO:0000313" key="3">
    <source>
        <dbReference type="Proteomes" id="UP000030669"/>
    </source>
</evidence>
<dbReference type="RefSeq" id="XP_007870559.1">
    <property type="nucleotide sequence ID" value="XM_007872368.1"/>
</dbReference>
<accession>S7RA45</accession>
<gene>
    <name evidence="2" type="ORF">GLOTRDRAFT_96666</name>
</gene>
<reference evidence="2 3" key="1">
    <citation type="journal article" date="2012" name="Science">
        <title>The Paleozoic origin of enzymatic lignin decomposition reconstructed from 31 fungal genomes.</title>
        <authorList>
            <person name="Floudas D."/>
            <person name="Binder M."/>
            <person name="Riley R."/>
            <person name="Barry K."/>
            <person name="Blanchette R.A."/>
            <person name="Henrissat B."/>
            <person name="Martinez A.T."/>
            <person name="Otillar R."/>
            <person name="Spatafora J.W."/>
            <person name="Yadav J.S."/>
            <person name="Aerts A."/>
            <person name="Benoit I."/>
            <person name="Boyd A."/>
            <person name="Carlson A."/>
            <person name="Copeland A."/>
            <person name="Coutinho P.M."/>
            <person name="de Vries R.P."/>
            <person name="Ferreira P."/>
            <person name="Findley K."/>
            <person name="Foster B."/>
            <person name="Gaskell J."/>
            <person name="Glotzer D."/>
            <person name="Gorecki P."/>
            <person name="Heitman J."/>
            <person name="Hesse C."/>
            <person name="Hori C."/>
            <person name="Igarashi K."/>
            <person name="Jurgens J.A."/>
            <person name="Kallen N."/>
            <person name="Kersten P."/>
            <person name="Kohler A."/>
            <person name="Kuees U."/>
            <person name="Kumar T.K.A."/>
            <person name="Kuo A."/>
            <person name="LaButti K."/>
            <person name="Larrondo L.F."/>
            <person name="Lindquist E."/>
            <person name="Ling A."/>
            <person name="Lombard V."/>
            <person name="Lucas S."/>
            <person name="Lundell T."/>
            <person name="Martin R."/>
            <person name="McLaughlin D.J."/>
            <person name="Morgenstern I."/>
            <person name="Morin E."/>
            <person name="Murat C."/>
            <person name="Nagy L.G."/>
            <person name="Nolan M."/>
            <person name="Ohm R.A."/>
            <person name="Patyshakuliyeva A."/>
            <person name="Rokas A."/>
            <person name="Ruiz-Duenas F.J."/>
            <person name="Sabat G."/>
            <person name="Salamov A."/>
            <person name="Samejima M."/>
            <person name="Schmutz J."/>
            <person name="Slot J.C."/>
            <person name="St John F."/>
            <person name="Stenlid J."/>
            <person name="Sun H."/>
            <person name="Sun S."/>
            <person name="Syed K."/>
            <person name="Tsang A."/>
            <person name="Wiebenga A."/>
            <person name="Young D."/>
            <person name="Pisabarro A."/>
            <person name="Eastwood D.C."/>
            <person name="Martin F."/>
            <person name="Cullen D."/>
            <person name="Grigoriev I.V."/>
            <person name="Hibbett D.S."/>
        </authorList>
    </citation>
    <scope>NUCLEOTIDE SEQUENCE [LARGE SCALE GENOMIC DNA]</scope>
    <source>
        <strain evidence="2 3">ATCC 11539</strain>
    </source>
</reference>
<dbReference type="Pfam" id="PF15496">
    <property type="entry name" value="DUF4646"/>
    <property type="match status" value="1"/>
</dbReference>
<dbReference type="OrthoDB" id="5314275at2759"/>
<dbReference type="InterPro" id="IPR028018">
    <property type="entry name" value="DUF4646"/>
</dbReference>
<keyword evidence="3" id="KW-1185">Reference proteome</keyword>
<feature type="compositionally biased region" description="Polar residues" evidence="1">
    <location>
        <begin position="35"/>
        <end position="52"/>
    </location>
</feature>
<feature type="compositionally biased region" description="Polar residues" evidence="1">
    <location>
        <begin position="107"/>
        <end position="138"/>
    </location>
</feature>
<proteinExistence type="predicted"/>
<dbReference type="GeneID" id="19309882"/>
<protein>
    <submittedName>
        <fullName evidence="2">Uncharacterized protein</fullName>
    </submittedName>
</protein>
<feature type="region of interest" description="Disordered" evidence="1">
    <location>
        <begin position="1"/>
        <end position="138"/>
    </location>
</feature>
<evidence type="ECO:0000256" key="1">
    <source>
        <dbReference type="SAM" id="MobiDB-lite"/>
    </source>
</evidence>
<dbReference type="KEGG" id="gtr:GLOTRDRAFT_96666"/>
<evidence type="ECO:0000313" key="2">
    <source>
        <dbReference type="EMBL" id="EPQ51130.1"/>
    </source>
</evidence>
<dbReference type="HOGENOM" id="CLU_836917_0_0_1"/>
<dbReference type="AlphaFoldDB" id="S7RA45"/>